<proteinExistence type="predicted"/>
<name>A0ACD5TAS2_AVESA</name>
<dbReference type="EnsemblPlants" id="AVESA.00010b.r2.1AG0021570.1">
    <property type="protein sequence ID" value="AVESA.00010b.r2.1AG0021570.1.CDS"/>
    <property type="gene ID" value="AVESA.00010b.r2.1AG0021570"/>
</dbReference>
<reference evidence="1" key="2">
    <citation type="submission" date="2025-09" db="UniProtKB">
        <authorList>
            <consortium name="EnsemblPlants"/>
        </authorList>
    </citation>
    <scope>IDENTIFICATION</scope>
</reference>
<evidence type="ECO:0000313" key="2">
    <source>
        <dbReference type="Proteomes" id="UP001732700"/>
    </source>
</evidence>
<evidence type="ECO:0000313" key="1">
    <source>
        <dbReference type="EnsemblPlants" id="AVESA.00010b.r2.1AG0021570.1.CDS"/>
    </source>
</evidence>
<sequence length="883" mass="96906">MESEAEFGFVWKRRVYLLLLTTLVVSATYVAGLNPPGGMYIDDVDGHRVGDPVLASTHYGRYAVFFYCNAAAFLSSLLVVMILLDQRIAGRRVGFAVLRSVMLVDLLAFMGAFAAGSFRDMITSIYVPVAFMALLAYVAIHLRLMADGDGGTEASSDGSSSDLNLKARRTLPLLLATFATPLTYAAGMVPPGGAWLENFSTRGQSAGDPVLAVTDPRRYRAFSYCNATCFVSSLAIITLLVSKRKLSGRIARSSALQVCVLVDLLGLMGAYAAGSCRAVRLNVYSLCLAGAVLLYIGLFCMDTPKKWLTQACRLLLRVEQESQNLEEHHVVPDHTIRDPNTGILLLLGTLTAAVTYQAGLNPPGGVWREGGGNDDRGLMPGHPGLLAIQPQRYNAFFYSNTTAFVASLAMIVIVQINKQFFLGSVVVRRRLLLQVAIILSQFGLMGAYASGSSRDISTTIYVSALAAANAVAFMTLGLGSHKLMPWVEGMVYNILNKLRILDHDDDDDGQFKGEEEEEDSVIQLHLERKLERKRNSLLQLAILAAAATYQTGLTSTGEFWEVGFVYNSSSRHITDTILLGHDRSRYLVFFYCNAAEFMVSVTVILHLANRRLHRQSIRSNVLQACVMVGFLGLRTAYALGSSRKVSTSIYVIGLVVAVFTYLALQILPPLFARCVAGRPTVSLPWLPIWLRLLFQPLRPDHQKRKADSSDKSGRQQQQHIQEHTNKYTKRTYLLLLGILTTNMTYQAGLTPPGSTWTEYRHGNRPGDPILASTDAVRYQAFYFCNTTSFMASVILIVLLLHRTLTPHGTPLRAMQAAMALDLAGLLGAYVVGTYWMWKQALAYVTVLLAALLVYAMLLVLAWCGNTLDPASSSHQPAGNTIEV</sequence>
<accession>A0ACD5TAS2</accession>
<organism evidence="1 2">
    <name type="scientific">Avena sativa</name>
    <name type="common">Oat</name>
    <dbReference type="NCBI Taxonomy" id="4498"/>
    <lineage>
        <taxon>Eukaryota</taxon>
        <taxon>Viridiplantae</taxon>
        <taxon>Streptophyta</taxon>
        <taxon>Embryophyta</taxon>
        <taxon>Tracheophyta</taxon>
        <taxon>Spermatophyta</taxon>
        <taxon>Magnoliopsida</taxon>
        <taxon>Liliopsida</taxon>
        <taxon>Poales</taxon>
        <taxon>Poaceae</taxon>
        <taxon>BOP clade</taxon>
        <taxon>Pooideae</taxon>
        <taxon>Poodae</taxon>
        <taxon>Poeae</taxon>
        <taxon>Poeae Chloroplast Group 1 (Aveneae type)</taxon>
        <taxon>Aveninae</taxon>
        <taxon>Avena</taxon>
    </lineage>
</organism>
<dbReference type="Proteomes" id="UP001732700">
    <property type="component" value="Chromosome 1A"/>
</dbReference>
<keyword evidence="2" id="KW-1185">Reference proteome</keyword>
<reference evidence="1" key="1">
    <citation type="submission" date="2021-05" db="EMBL/GenBank/DDBJ databases">
        <authorList>
            <person name="Scholz U."/>
            <person name="Mascher M."/>
            <person name="Fiebig A."/>
        </authorList>
    </citation>
    <scope>NUCLEOTIDE SEQUENCE [LARGE SCALE GENOMIC DNA]</scope>
</reference>
<protein>
    <submittedName>
        <fullName evidence="1">Uncharacterized protein</fullName>
    </submittedName>
</protein>